<keyword evidence="2" id="KW-1185">Reference proteome</keyword>
<gene>
    <name evidence="1" type="ORF">V3851_00100</name>
</gene>
<protein>
    <submittedName>
        <fullName evidence="1">Uncharacterized protein</fullName>
    </submittedName>
</protein>
<accession>A0ABU7VMV6</accession>
<sequence length="227" mass="26029">MKQAVFIGDCDKTDLLFYVCKLLGMQHDVLLADFTRQGRYRHAYPNVEMDKKVQQYDNFDVAESLGGAAELEELIAAAAYEYVIIDADDPDKLGNFVSSDMFYLVTTYENPVMQGNGALLEAMLRNIPEERLPLHMTKVIREPGGNLTEDYLTRLYDHLPIHWNESLIYMPEDRDLSRKIQNQFSSTVKLKKISPEFKLAIKGIVESISGWEGTQVNLLWKKAERSK</sequence>
<organism evidence="1 2">
    <name type="scientific">Paenibacillus haidiansis</name>
    <dbReference type="NCBI Taxonomy" id="1574488"/>
    <lineage>
        <taxon>Bacteria</taxon>
        <taxon>Bacillati</taxon>
        <taxon>Bacillota</taxon>
        <taxon>Bacilli</taxon>
        <taxon>Bacillales</taxon>
        <taxon>Paenibacillaceae</taxon>
        <taxon>Paenibacillus</taxon>
    </lineage>
</organism>
<comment type="caution">
    <text evidence="1">The sequence shown here is derived from an EMBL/GenBank/DDBJ whole genome shotgun (WGS) entry which is preliminary data.</text>
</comment>
<dbReference type="RefSeq" id="WP_331844461.1">
    <property type="nucleotide sequence ID" value="NZ_JAZHPZ010000001.1"/>
</dbReference>
<proteinExistence type="predicted"/>
<evidence type="ECO:0000313" key="2">
    <source>
        <dbReference type="Proteomes" id="UP001306950"/>
    </source>
</evidence>
<evidence type="ECO:0000313" key="1">
    <source>
        <dbReference type="EMBL" id="MEF2964214.1"/>
    </source>
</evidence>
<dbReference type="EMBL" id="JAZHPZ010000001">
    <property type="protein sequence ID" value="MEF2964214.1"/>
    <property type="molecule type" value="Genomic_DNA"/>
</dbReference>
<reference evidence="1 2" key="1">
    <citation type="submission" date="2024-02" db="EMBL/GenBank/DDBJ databases">
        <title>A nitrogen-fixing paenibacillus bacterium.</title>
        <authorList>
            <person name="Zhang W.L."/>
            <person name="Chen S.F."/>
        </authorList>
    </citation>
    <scope>NUCLEOTIDE SEQUENCE [LARGE SCALE GENOMIC DNA]</scope>
    <source>
        <strain evidence="1 2">M1</strain>
    </source>
</reference>
<name>A0ABU7VMV6_9BACL</name>
<dbReference type="Proteomes" id="UP001306950">
    <property type="component" value="Unassembled WGS sequence"/>
</dbReference>